<dbReference type="AlphaFoldDB" id="A0A932ZU45"/>
<organism evidence="5 6">
    <name type="scientific">Tectimicrobiota bacterium</name>
    <dbReference type="NCBI Taxonomy" id="2528274"/>
    <lineage>
        <taxon>Bacteria</taxon>
        <taxon>Pseudomonadati</taxon>
        <taxon>Nitrospinota/Tectimicrobiota group</taxon>
        <taxon>Candidatus Tectimicrobiota</taxon>
    </lineage>
</organism>
<comment type="similarity">
    <text evidence="1">Belongs to the membrane fusion protein (MFP) (TC 8.A.1) family.</text>
</comment>
<evidence type="ECO:0000256" key="2">
    <source>
        <dbReference type="SAM" id="MobiDB-lite"/>
    </source>
</evidence>
<evidence type="ECO:0000259" key="3">
    <source>
        <dbReference type="Pfam" id="PF25881"/>
    </source>
</evidence>
<evidence type="ECO:0000313" key="5">
    <source>
        <dbReference type="EMBL" id="MBI4251535.1"/>
    </source>
</evidence>
<evidence type="ECO:0000259" key="4">
    <source>
        <dbReference type="Pfam" id="PF25954"/>
    </source>
</evidence>
<comment type="caution">
    <text evidence="5">The sequence shown here is derived from an EMBL/GenBank/DDBJ whole genome shotgun (WGS) entry which is preliminary data.</text>
</comment>
<dbReference type="NCBIfam" id="TIGR01730">
    <property type="entry name" value="RND_mfp"/>
    <property type="match status" value="1"/>
</dbReference>
<feature type="region of interest" description="Disordered" evidence="2">
    <location>
        <begin position="376"/>
        <end position="396"/>
    </location>
</feature>
<dbReference type="SUPFAM" id="SSF111369">
    <property type="entry name" value="HlyD-like secretion proteins"/>
    <property type="match status" value="2"/>
</dbReference>
<dbReference type="Proteomes" id="UP000752292">
    <property type="component" value="Unassembled WGS sequence"/>
</dbReference>
<dbReference type="GO" id="GO:1990281">
    <property type="term" value="C:efflux pump complex"/>
    <property type="evidence" value="ECO:0007669"/>
    <property type="project" value="TreeGrafter"/>
</dbReference>
<dbReference type="GO" id="GO:0015562">
    <property type="term" value="F:efflux transmembrane transporter activity"/>
    <property type="evidence" value="ECO:0007669"/>
    <property type="project" value="TreeGrafter"/>
</dbReference>
<dbReference type="FunFam" id="2.40.30.170:FF:000010">
    <property type="entry name" value="Efflux RND transporter periplasmic adaptor subunit"/>
    <property type="match status" value="1"/>
</dbReference>
<feature type="domain" description="YbhG-like alpha-helical hairpin" evidence="3">
    <location>
        <begin position="86"/>
        <end position="184"/>
    </location>
</feature>
<dbReference type="InterPro" id="IPR058792">
    <property type="entry name" value="Beta-barrel_RND_2"/>
</dbReference>
<dbReference type="Gene3D" id="2.40.420.20">
    <property type="match status" value="1"/>
</dbReference>
<dbReference type="InterPro" id="IPR006143">
    <property type="entry name" value="RND_pump_MFP"/>
</dbReference>
<dbReference type="Gene3D" id="1.10.287.470">
    <property type="entry name" value="Helix hairpin bin"/>
    <property type="match status" value="1"/>
</dbReference>
<dbReference type="InterPro" id="IPR059052">
    <property type="entry name" value="HH_YbhG-like"/>
</dbReference>
<sequence length="396" mass="43584">MPLVTLGDIVQREIRSQLTAVGTVAPYRTSIVGSEIEGVVKLSPVKEGDFVVAGKTVIAQLNRTDLELGVPVIIAEMEKARQEHLRLQRGSREEEIEAHRARLAEREARLKRDDLDLKRTEDLFKRQIIDRATYERAVSNYESSKNQVGEAQNLLRMAEIGPRQEEIARAKAEVDRIQGLIAQTRDLLSKTVIRAPLTGFVTEKAVEVGQWVQKGGRVAEVIEIGRVIVRVPISENHVEKIRVGDSVRIVLDALGGKSFTGKIRAVIPKADPKSRTFPVEAELANTPDHAIKAGMFARLTMEYGDAVRALLVPKDAIQLRARRTSVFVFEGGKVREVDFTPGRSVDSFVEVTGGALRPGMRLVVQGNEGLMDGMEVRPRASQGRPPAPSASQGSRG</sequence>
<proteinExistence type="inferred from homology"/>
<evidence type="ECO:0000313" key="6">
    <source>
        <dbReference type="Proteomes" id="UP000752292"/>
    </source>
</evidence>
<accession>A0A932ZU45</accession>
<dbReference type="PANTHER" id="PTHR30469">
    <property type="entry name" value="MULTIDRUG RESISTANCE PROTEIN MDTA"/>
    <property type="match status" value="1"/>
</dbReference>
<gene>
    <name evidence="5" type="ORF">HY618_03665</name>
</gene>
<reference evidence="5" key="1">
    <citation type="submission" date="2020-07" db="EMBL/GenBank/DDBJ databases">
        <title>Huge and variable diversity of episymbiotic CPR bacteria and DPANN archaea in groundwater ecosystems.</title>
        <authorList>
            <person name="He C.Y."/>
            <person name="Keren R."/>
            <person name="Whittaker M."/>
            <person name="Farag I.F."/>
            <person name="Doudna J."/>
            <person name="Cate J.H.D."/>
            <person name="Banfield J.F."/>
        </authorList>
    </citation>
    <scope>NUCLEOTIDE SEQUENCE</scope>
    <source>
        <strain evidence="5">NC_groundwater_1370_Ag_S-0.2um_69_93</strain>
    </source>
</reference>
<dbReference type="Pfam" id="PF25881">
    <property type="entry name" value="HH_YBHG"/>
    <property type="match status" value="1"/>
</dbReference>
<feature type="domain" description="CusB-like beta-barrel" evidence="4">
    <location>
        <begin position="229"/>
        <end position="301"/>
    </location>
</feature>
<dbReference type="Gene3D" id="2.40.30.170">
    <property type="match status" value="1"/>
</dbReference>
<name>A0A932ZU45_UNCTE</name>
<protein>
    <submittedName>
        <fullName evidence="5">Efflux RND transporter periplasmic adaptor subunit</fullName>
    </submittedName>
</protein>
<dbReference type="EMBL" id="JACQRX010000162">
    <property type="protein sequence ID" value="MBI4251535.1"/>
    <property type="molecule type" value="Genomic_DNA"/>
</dbReference>
<evidence type="ECO:0000256" key="1">
    <source>
        <dbReference type="ARBA" id="ARBA00009477"/>
    </source>
</evidence>
<dbReference type="Pfam" id="PF25954">
    <property type="entry name" value="Beta-barrel_RND_2"/>
    <property type="match status" value="1"/>
</dbReference>